<keyword evidence="3" id="KW-1185">Reference proteome</keyword>
<dbReference type="GO" id="GO:0043171">
    <property type="term" value="P:peptide catabolic process"/>
    <property type="evidence" value="ECO:0007669"/>
    <property type="project" value="TreeGrafter"/>
</dbReference>
<dbReference type="GO" id="GO:0004222">
    <property type="term" value="F:metalloendopeptidase activity"/>
    <property type="evidence" value="ECO:0007669"/>
    <property type="project" value="TreeGrafter"/>
</dbReference>
<dbReference type="EMBL" id="JARKHS020025853">
    <property type="protein sequence ID" value="KAK8766960.1"/>
    <property type="molecule type" value="Genomic_DNA"/>
</dbReference>
<name>A0AAQ4DWX0_AMBAM</name>
<accession>A0AAQ4DWX0</accession>
<dbReference type="GO" id="GO:0051603">
    <property type="term" value="P:proteolysis involved in protein catabolic process"/>
    <property type="evidence" value="ECO:0007669"/>
    <property type="project" value="TreeGrafter"/>
</dbReference>
<keyword evidence="1" id="KW-0479">Metal-binding</keyword>
<dbReference type="GO" id="GO:0005829">
    <property type="term" value="C:cytosol"/>
    <property type="evidence" value="ECO:0007669"/>
    <property type="project" value="TreeGrafter"/>
</dbReference>
<dbReference type="Gene3D" id="3.30.830.10">
    <property type="entry name" value="Metalloenzyme, LuxS/M16 peptidase-like"/>
    <property type="match status" value="1"/>
</dbReference>
<protein>
    <submittedName>
        <fullName evidence="2">Uncharacterized protein</fullName>
    </submittedName>
</protein>
<dbReference type="InterPro" id="IPR011249">
    <property type="entry name" value="Metalloenz_LuxS/M16"/>
</dbReference>
<dbReference type="InterPro" id="IPR050626">
    <property type="entry name" value="Peptidase_M16"/>
</dbReference>
<evidence type="ECO:0000256" key="1">
    <source>
        <dbReference type="ARBA" id="ARBA00022723"/>
    </source>
</evidence>
<organism evidence="2 3">
    <name type="scientific">Amblyomma americanum</name>
    <name type="common">Lone star tick</name>
    <dbReference type="NCBI Taxonomy" id="6943"/>
    <lineage>
        <taxon>Eukaryota</taxon>
        <taxon>Metazoa</taxon>
        <taxon>Ecdysozoa</taxon>
        <taxon>Arthropoda</taxon>
        <taxon>Chelicerata</taxon>
        <taxon>Arachnida</taxon>
        <taxon>Acari</taxon>
        <taxon>Parasitiformes</taxon>
        <taxon>Ixodida</taxon>
        <taxon>Ixodoidea</taxon>
        <taxon>Ixodidae</taxon>
        <taxon>Amblyomminae</taxon>
        <taxon>Amblyomma</taxon>
    </lineage>
</organism>
<reference evidence="2 3" key="1">
    <citation type="journal article" date="2023" name="Arcadia Sci">
        <title>De novo assembly of a long-read Amblyomma americanum tick genome.</title>
        <authorList>
            <person name="Chou S."/>
            <person name="Poskanzer K.E."/>
            <person name="Rollins M."/>
            <person name="Thuy-Boun P.S."/>
        </authorList>
    </citation>
    <scope>NUCLEOTIDE SEQUENCE [LARGE SCALE GENOMIC DNA]</scope>
    <source>
        <strain evidence="2">F_SG_1</strain>
        <tissue evidence="2">Salivary glands</tissue>
    </source>
</reference>
<gene>
    <name evidence="2" type="ORF">V5799_006251</name>
</gene>
<dbReference type="AlphaFoldDB" id="A0AAQ4DWX0"/>
<sequence length="79" mass="9001">MSDEEFGFNKTALAARRLEKPKKLSQMANKYWMEILSQQYNFDRDAIEVASLEGLTSADLLTFFKVRLPSVTSLLVNAL</sequence>
<dbReference type="PANTHER" id="PTHR43690">
    <property type="entry name" value="NARDILYSIN"/>
    <property type="match status" value="1"/>
</dbReference>
<dbReference type="PANTHER" id="PTHR43690:SF18">
    <property type="entry name" value="INSULIN-DEGRADING ENZYME-RELATED"/>
    <property type="match status" value="1"/>
</dbReference>
<comment type="caution">
    <text evidence="2">The sequence shown here is derived from an EMBL/GenBank/DDBJ whole genome shotgun (WGS) entry which is preliminary data.</text>
</comment>
<dbReference type="SUPFAM" id="SSF63411">
    <property type="entry name" value="LuxS/MPP-like metallohydrolase"/>
    <property type="match status" value="1"/>
</dbReference>
<dbReference type="GO" id="GO:0046872">
    <property type="term" value="F:metal ion binding"/>
    <property type="evidence" value="ECO:0007669"/>
    <property type="project" value="UniProtKB-KW"/>
</dbReference>
<proteinExistence type="predicted"/>
<dbReference type="GO" id="GO:0005739">
    <property type="term" value="C:mitochondrion"/>
    <property type="evidence" value="ECO:0007669"/>
    <property type="project" value="TreeGrafter"/>
</dbReference>
<evidence type="ECO:0000313" key="2">
    <source>
        <dbReference type="EMBL" id="KAK8766960.1"/>
    </source>
</evidence>
<dbReference type="Proteomes" id="UP001321473">
    <property type="component" value="Unassembled WGS sequence"/>
</dbReference>
<evidence type="ECO:0000313" key="3">
    <source>
        <dbReference type="Proteomes" id="UP001321473"/>
    </source>
</evidence>